<reference evidence="1" key="1">
    <citation type="journal article" date="2016" name="BMC Biol.">
        <title>Parallel evolution of highly conserved plastid genome architecture in red seaweeds and seed plants.</title>
        <authorList>
            <person name="Lee J."/>
            <person name="Cho C.H."/>
            <person name="Park S.I."/>
            <person name="Choi J.W."/>
            <person name="Song H.S."/>
            <person name="West J.A."/>
            <person name="Bhattacharya D."/>
            <person name="Yoon H.S."/>
        </authorList>
    </citation>
    <scope>NUCLEOTIDE SEQUENCE</scope>
</reference>
<gene>
    <name evidence="1" type="primary">thiS</name>
    <name evidence="1" type="ORF">Rhodc_097</name>
</gene>
<dbReference type="InterPro" id="IPR010035">
    <property type="entry name" value="Thi_S"/>
</dbReference>
<geneLocation type="plastid" evidence="1"/>
<proteinExistence type="predicted"/>
<dbReference type="InterPro" id="IPR003749">
    <property type="entry name" value="ThiS/MoaD-like"/>
</dbReference>
<dbReference type="SUPFAM" id="SSF54285">
    <property type="entry name" value="MoaD/ThiS"/>
    <property type="match status" value="1"/>
</dbReference>
<dbReference type="EMBL" id="KX284728">
    <property type="protein sequence ID" value="ASK39638.1"/>
    <property type="molecule type" value="Genomic_DNA"/>
</dbReference>
<dbReference type="Gene3D" id="3.10.20.30">
    <property type="match status" value="1"/>
</dbReference>
<reference evidence="1" key="2">
    <citation type="submission" date="2017-07" db="EMBL/GenBank/DDBJ databases">
        <authorList>
            <person name="Sun Z.S."/>
            <person name="Albrecht U."/>
            <person name="Echele G."/>
            <person name="Lee C.C."/>
        </authorList>
    </citation>
    <scope>NUCLEOTIDE SEQUENCE</scope>
</reference>
<dbReference type="PANTHER" id="PTHR34472">
    <property type="entry name" value="SULFUR CARRIER PROTEIN THIS"/>
    <property type="match status" value="1"/>
</dbReference>
<name>A0A220T0K4_9RHOD</name>
<dbReference type="PANTHER" id="PTHR34472:SF1">
    <property type="entry name" value="SULFUR CARRIER PROTEIN THIS"/>
    <property type="match status" value="1"/>
</dbReference>
<dbReference type="NCBIfam" id="TIGR01683">
    <property type="entry name" value="thiS"/>
    <property type="match status" value="1"/>
</dbReference>
<dbReference type="InterPro" id="IPR012675">
    <property type="entry name" value="Beta-grasp_dom_sf"/>
</dbReference>
<dbReference type="Pfam" id="PF02597">
    <property type="entry name" value="ThiS"/>
    <property type="match status" value="1"/>
</dbReference>
<dbReference type="AlphaFoldDB" id="A0A220T0K4"/>
<dbReference type="CDD" id="cd00565">
    <property type="entry name" value="Ubl_ThiS"/>
    <property type="match status" value="1"/>
</dbReference>
<accession>A0A220T0K4</accession>
<dbReference type="InterPro" id="IPR016155">
    <property type="entry name" value="Mopterin_synth/thiamin_S_b"/>
</dbReference>
<sequence length="87" mass="9733">MNYLYLKIAGMNISCKTESKKISVEINGESFNCVSPISLYSLLEYLDFNISTVIIEHNATIISHENLYFVELKNNDKVEVVTIVGGG</sequence>
<keyword evidence="1" id="KW-0934">Plastid</keyword>
<organism evidence="1">
    <name type="scientific">Rhodochaete parvula</name>
    <dbReference type="NCBI Taxonomy" id="110510"/>
    <lineage>
        <taxon>Eukaryota</taxon>
        <taxon>Rhodophyta</taxon>
        <taxon>Compsopogonophyceae</taxon>
        <taxon>Rhodochaetales</taxon>
        <taxon>Rhodochaetaceae</taxon>
        <taxon>Rhodochaete</taxon>
    </lineage>
</organism>
<evidence type="ECO:0000313" key="1">
    <source>
        <dbReference type="EMBL" id="ASK39638.1"/>
    </source>
</evidence>
<protein>
    <submittedName>
        <fullName evidence="1">Thiamine biosynthesis protein S</fullName>
    </submittedName>
</protein>